<dbReference type="GO" id="GO:0019825">
    <property type="term" value="F:oxygen binding"/>
    <property type="evidence" value="ECO:0007669"/>
    <property type="project" value="InterPro"/>
</dbReference>
<sequence length="144" mass="16667">MQFNISQGLVGTRPPVVKPDPKVLQFLGEEGMRKLISDHYDLLRVSNIKGLFPPSQEGFEMAKQHSADFFIQICGGPDYFNKNRGAPMMVGRHADFKITPEARKIWLESYIIVLEKLDMPDDLKQSFWNYLDIFSIWMINTQEN</sequence>
<evidence type="ECO:0000256" key="4">
    <source>
        <dbReference type="ARBA" id="ARBA00023004"/>
    </source>
</evidence>
<feature type="binding site" description="distal binding residue" evidence="6">
    <location>
        <position position="65"/>
    </location>
    <ligand>
        <name>heme</name>
        <dbReference type="ChEBI" id="CHEBI:30413"/>
    </ligand>
    <ligandPart>
        <name>Fe</name>
        <dbReference type="ChEBI" id="CHEBI:18248"/>
    </ligandPart>
</feature>
<dbReference type="GO" id="GO:0046872">
    <property type="term" value="F:metal ion binding"/>
    <property type="evidence" value="ECO:0007669"/>
    <property type="project" value="UniProtKB-KW"/>
</dbReference>
<proteinExistence type="inferred from homology"/>
<keyword evidence="8" id="KW-1185">Reference proteome</keyword>
<comment type="caution">
    <text evidence="7">The sequence shown here is derived from an EMBL/GenBank/DDBJ whole genome shotgun (WGS) entry which is preliminary data.</text>
</comment>
<dbReference type="GO" id="GO:0005344">
    <property type="term" value="F:oxygen carrier activity"/>
    <property type="evidence" value="ECO:0007669"/>
    <property type="project" value="InterPro"/>
</dbReference>
<evidence type="ECO:0000256" key="6">
    <source>
        <dbReference type="PIRSR" id="PIRSR601486-1"/>
    </source>
</evidence>
<keyword evidence="1" id="KW-0813">Transport</keyword>
<dbReference type="RefSeq" id="WP_108558468.1">
    <property type="nucleotide sequence ID" value="NZ_MUXE01000004.1"/>
</dbReference>
<comment type="similarity">
    <text evidence="5">Belongs to the truncated hemoglobin family. Group II subfamily.</text>
</comment>
<dbReference type="Gene3D" id="1.10.490.10">
    <property type="entry name" value="Globins"/>
    <property type="match status" value="1"/>
</dbReference>
<dbReference type="InterPro" id="IPR009050">
    <property type="entry name" value="Globin-like_sf"/>
</dbReference>
<evidence type="ECO:0000313" key="8">
    <source>
        <dbReference type="Proteomes" id="UP000251135"/>
    </source>
</evidence>
<accession>A0A363D2V0</accession>
<evidence type="ECO:0000256" key="2">
    <source>
        <dbReference type="ARBA" id="ARBA00022617"/>
    </source>
</evidence>
<dbReference type="InterPro" id="IPR012292">
    <property type="entry name" value="Globin/Proto"/>
</dbReference>
<dbReference type="SUPFAM" id="SSF46458">
    <property type="entry name" value="Globin-like"/>
    <property type="match status" value="1"/>
</dbReference>
<dbReference type="EMBL" id="MUXE01000004">
    <property type="protein sequence ID" value="PUE65593.1"/>
    <property type="molecule type" value="Genomic_DNA"/>
</dbReference>
<name>A0A363D2V0_9BACT</name>
<evidence type="ECO:0000313" key="7">
    <source>
        <dbReference type="EMBL" id="PUE65593.1"/>
    </source>
</evidence>
<dbReference type="InterPro" id="IPR001486">
    <property type="entry name" value="Hemoglobin_trunc"/>
</dbReference>
<protein>
    <submittedName>
        <fullName evidence="7">Globin</fullName>
    </submittedName>
</protein>
<reference evidence="7 8" key="1">
    <citation type="submission" date="2017-02" db="EMBL/GenBank/DDBJ databases">
        <title>Arcobacter caeni sp. nov, a new Arcobacter species isolated from reclaimed water.</title>
        <authorList>
            <person name="Figueras M.J."/>
            <person name="Perez-Cataluna A."/>
            <person name="Salas-Masso N."/>
        </authorList>
    </citation>
    <scope>NUCLEOTIDE SEQUENCE [LARGE SCALE GENOMIC DNA]</scope>
    <source>
        <strain evidence="7 8">RW17-10</strain>
    </source>
</reference>
<keyword evidence="3 6" id="KW-0479">Metal-binding</keyword>
<evidence type="ECO:0000256" key="3">
    <source>
        <dbReference type="ARBA" id="ARBA00022723"/>
    </source>
</evidence>
<dbReference type="PANTHER" id="PTHR47366">
    <property type="entry name" value="TWO-ON-TWO HEMOGLOBIN-3"/>
    <property type="match status" value="1"/>
</dbReference>
<evidence type="ECO:0000256" key="5">
    <source>
        <dbReference type="ARBA" id="ARBA00034496"/>
    </source>
</evidence>
<dbReference type="InterPro" id="IPR044203">
    <property type="entry name" value="GlbO/GLB3-like"/>
</dbReference>
<dbReference type="CDD" id="cd14774">
    <property type="entry name" value="TrHb2_HGbIV-like_O"/>
    <property type="match status" value="1"/>
</dbReference>
<organism evidence="7 8">
    <name type="scientific">Arcobacter caeni</name>
    <dbReference type="NCBI Taxonomy" id="1912877"/>
    <lineage>
        <taxon>Bacteria</taxon>
        <taxon>Pseudomonadati</taxon>
        <taxon>Campylobacterota</taxon>
        <taxon>Epsilonproteobacteria</taxon>
        <taxon>Campylobacterales</taxon>
        <taxon>Arcobacteraceae</taxon>
        <taxon>Arcobacter</taxon>
    </lineage>
</organism>
<dbReference type="Proteomes" id="UP000251135">
    <property type="component" value="Unassembled WGS sequence"/>
</dbReference>
<dbReference type="Pfam" id="PF01152">
    <property type="entry name" value="Bac_globin"/>
    <property type="match status" value="1"/>
</dbReference>
<keyword evidence="4 6" id="KW-0408">Iron</keyword>
<gene>
    <name evidence="7" type="ORF">B0174_04530</name>
</gene>
<dbReference type="OrthoDB" id="9790913at2"/>
<keyword evidence="2 6" id="KW-0349">Heme</keyword>
<dbReference type="AlphaFoldDB" id="A0A363D2V0"/>
<dbReference type="PANTHER" id="PTHR47366:SF1">
    <property type="entry name" value="TWO-ON-TWO HEMOGLOBIN-3"/>
    <property type="match status" value="1"/>
</dbReference>
<dbReference type="GO" id="GO:0020037">
    <property type="term" value="F:heme binding"/>
    <property type="evidence" value="ECO:0007669"/>
    <property type="project" value="InterPro"/>
</dbReference>
<evidence type="ECO:0000256" key="1">
    <source>
        <dbReference type="ARBA" id="ARBA00022448"/>
    </source>
</evidence>